<dbReference type="Proteomes" id="UP001056132">
    <property type="component" value="Chromosome 1"/>
</dbReference>
<gene>
    <name evidence="2" type="ORF">M5D45_12855</name>
</gene>
<feature type="domain" description="Polysaccharide pyruvyl transferase" evidence="1">
    <location>
        <begin position="27"/>
        <end position="301"/>
    </location>
</feature>
<accession>A0AAE9HZX1</accession>
<name>A0AAE9HZX1_9BURK</name>
<evidence type="ECO:0000313" key="2">
    <source>
        <dbReference type="EMBL" id="URF03412.1"/>
    </source>
</evidence>
<reference evidence="2" key="1">
    <citation type="journal article" date="2022" name="Microbiol. Resour. Announc.">
        <title>Genome Sequence of Cupriavidus campinensis Strain G5, a Member of a Bacterial Consortium Capable of Polyethylene Degradation.</title>
        <authorList>
            <person name="Schneider B."/>
            <person name="Pfeiffer F."/>
            <person name="Dyall-Smith M."/>
            <person name="Kunte H.J."/>
        </authorList>
    </citation>
    <scope>NUCLEOTIDE SEQUENCE</scope>
    <source>
        <strain evidence="2">G5</strain>
    </source>
</reference>
<proteinExistence type="predicted"/>
<evidence type="ECO:0000259" key="1">
    <source>
        <dbReference type="Pfam" id="PF04230"/>
    </source>
</evidence>
<dbReference type="GO" id="GO:0016740">
    <property type="term" value="F:transferase activity"/>
    <property type="evidence" value="ECO:0007669"/>
    <property type="project" value="UniProtKB-KW"/>
</dbReference>
<dbReference type="AlphaFoldDB" id="A0AAE9HZX1"/>
<dbReference type="Pfam" id="PF04230">
    <property type="entry name" value="PS_pyruv_trans"/>
    <property type="match status" value="1"/>
</dbReference>
<dbReference type="RefSeq" id="WP_250024740.1">
    <property type="nucleotide sequence ID" value="NZ_CP097330.1"/>
</dbReference>
<sequence>MTLDTSRISVLTPYLIPESLRGRKVVNLGDGFILRAIERRIGEVVAGRCFTPRIAPDAAAERVIRGSALVILGGANQLNDKYTIWPRLTADQIRERRYRFVPFGIGIHGEPGYTDGLSQATRDVLTAVHEQIAYSSWRCPRTVDFLKAQMPELASKLLMTGCPVIYDSPLLDSSRFTHDERAVAVTVTERGDFWDRESATIDFVARRFPRARRFMVLHQNYSPPGPLEHWRHRLTPYRSVQNQYERLRWYAAKRGFTVITPRTADDCLHFYRNVDVHVGSRLHAHLHFLSQNKRTFLVGVDERATGMAEHFGFPLCDPARFDAHMDFDFEIVRARAIDTFATMQQFVSALTC</sequence>
<evidence type="ECO:0000313" key="3">
    <source>
        <dbReference type="Proteomes" id="UP001056132"/>
    </source>
</evidence>
<protein>
    <submittedName>
        <fullName evidence="2">Polysaccharide pyruvyl transferase family protein</fullName>
    </submittedName>
</protein>
<organism evidence="2 3">
    <name type="scientific">Cupriavidus campinensis</name>
    <dbReference type="NCBI Taxonomy" id="151783"/>
    <lineage>
        <taxon>Bacteria</taxon>
        <taxon>Pseudomonadati</taxon>
        <taxon>Pseudomonadota</taxon>
        <taxon>Betaproteobacteria</taxon>
        <taxon>Burkholderiales</taxon>
        <taxon>Burkholderiaceae</taxon>
        <taxon>Cupriavidus</taxon>
    </lineage>
</organism>
<dbReference type="KEGG" id="ccam:M5D45_12855"/>
<keyword evidence="2" id="KW-0808">Transferase</keyword>
<dbReference type="InterPro" id="IPR007345">
    <property type="entry name" value="Polysacch_pyruvyl_Trfase"/>
</dbReference>
<dbReference type="EMBL" id="CP097330">
    <property type="protein sequence ID" value="URF03412.1"/>
    <property type="molecule type" value="Genomic_DNA"/>
</dbReference>
<reference evidence="2" key="2">
    <citation type="submission" date="2022-05" db="EMBL/GenBank/DDBJ databases">
        <authorList>
            <person name="Kunte H.-J."/>
        </authorList>
    </citation>
    <scope>NUCLEOTIDE SEQUENCE</scope>
    <source>
        <strain evidence="2">G5</strain>
    </source>
</reference>